<dbReference type="InterPro" id="IPR007237">
    <property type="entry name" value="CD20-like"/>
</dbReference>
<feature type="transmembrane region" description="Helical" evidence="7">
    <location>
        <begin position="68"/>
        <end position="87"/>
    </location>
</feature>
<dbReference type="PANTHER" id="PTHR23320:SF130">
    <property type="entry name" value="TRANSMEMBRANE PROTEIN 212"/>
    <property type="match status" value="1"/>
</dbReference>
<keyword evidence="4 7" id="KW-1133">Transmembrane helix</keyword>
<name>A0A6P8HLT2_ACTTE</name>
<dbReference type="Proteomes" id="UP000515163">
    <property type="component" value="Unplaced"/>
</dbReference>
<evidence type="ECO:0000256" key="1">
    <source>
        <dbReference type="ARBA" id="ARBA00004141"/>
    </source>
</evidence>
<evidence type="ECO:0000313" key="8">
    <source>
        <dbReference type="Proteomes" id="UP000515163"/>
    </source>
</evidence>
<dbReference type="PANTHER" id="PTHR23320">
    <property type="entry name" value="MEMBRANE-SPANNING 4-DOMAINS SUBFAMILY A MS4A -RELATED"/>
    <property type="match status" value="1"/>
</dbReference>
<reference evidence="9" key="1">
    <citation type="submission" date="2025-08" db="UniProtKB">
        <authorList>
            <consortium name="RefSeq"/>
        </authorList>
    </citation>
    <scope>IDENTIFICATION</scope>
    <source>
        <tissue evidence="9">Tentacle</tissue>
    </source>
</reference>
<comment type="subcellular location">
    <subcellularLocation>
        <location evidence="1">Membrane</location>
        <topology evidence="1">Multi-pass membrane protein</topology>
    </subcellularLocation>
</comment>
<feature type="transmembrane region" description="Helical" evidence="7">
    <location>
        <begin position="132"/>
        <end position="156"/>
    </location>
</feature>
<evidence type="ECO:0000313" key="9">
    <source>
        <dbReference type="RefSeq" id="XP_031557364.1"/>
    </source>
</evidence>
<dbReference type="Pfam" id="PF04103">
    <property type="entry name" value="CD20"/>
    <property type="match status" value="1"/>
</dbReference>
<evidence type="ECO:0000256" key="3">
    <source>
        <dbReference type="ARBA" id="ARBA00022692"/>
    </source>
</evidence>
<feature type="region of interest" description="Disordered" evidence="6">
    <location>
        <begin position="216"/>
        <end position="244"/>
    </location>
</feature>
<feature type="unsure residue" description="D or N" evidence="9">
    <location>
        <position position="128"/>
    </location>
</feature>
<dbReference type="OrthoDB" id="5955466at2759"/>
<proteinExistence type="inferred from homology"/>
<dbReference type="AlphaFoldDB" id="A0A6P8HLT2"/>
<dbReference type="GO" id="GO:0016020">
    <property type="term" value="C:membrane"/>
    <property type="evidence" value="ECO:0007669"/>
    <property type="project" value="UniProtKB-SubCell"/>
</dbReference>
<keyword evidence="5 7" id="KW-0472">Membrane</keyword>
<feature type="transmembrane region" description="Helical" evidence="7">
    <location>
        <begin position="12"/>
        <end position="35"/>
    </location>
</feature>
<keyword evidence="3 7" id="KW-0812">Transmembrane</keyword>
<dbReference type="InParanoid" id="A0A6P8HLT2"/>
<organism evidence="8 9">
    <name type="scientific">Actinia tenebrosa</name>
    <name type="common">Australian red waratah sea anemone</name>
    <dbReference type="NCBI Taxonomy" id="6105"/>
    <lineage>
        <taxon>Eukaryota</taxon>
        <taxon>Metazoa</taxon>
        <taxon>Cnidaria</taxon>
        <taxon>Anthozoa</taxon>
        <taxon>Hexacorallia</taxon>
        <taxon>Actiniaria</taxon>
        <taxon>Actiniidae</taxon>
        <taxon>Actinia</taxon>
    </lineage>
</organism>
<feature type="transmembrane region" description="Helical" evidence="7">
    <location>
        <begin position="41"/>
        <end position="61"/>
    </location>
</feature>
<comment type="similarity">
    <text evidence="2">Belongs to the MS4A family.</text>
</comment>
<accession>A0A6P8HLT2</accession>
<evidence type="ECO:0000256" key="7">
    <source>
        <dbReference type="SAM" id="Phobius"/>
    </source>
</evidence>
<gene>
    <name evidence="9" type="primary">LOC116293996</name>
</gene>
<evidence type="ECO:0000256" key="5">
    <source>
        <dbReference type="ARBA" id="ARBA00023136"/>
    </source>
</evidence>
<keyword evidence="8" id="KW-1185">Reference proteome</keyword>
<dbReference type="RefSeq" id="XP_031557364.1">
    <property type="nucleotide sequence ID" value="XM_031701504.1"/>
</dbReference>
<protein>
    <submittedName>
        <fullName evidence="9">Protein FAM189B-like isoform X2</fullName>
    </submittedName>
</protein>
<evidence type="ECO:0000256" key="2">
    <source>
        <dbReference type="ARBA" id="ARBA00009565"/>
    </source>
</evidence>
<dbReference type="InterPro" id="IPR030417">
    <property type="entry name" value="MS4A"/>
</dbReference>
<sequence>MEVEKGTAKGAGICGIILMVSGIASTVSGSVWVSSHGYGGYGIWSGIGLVIAGILGIVTWWKRNKGVLIGFLVITIIMVIVASSQAITSGVSYGLFKAFVGHQCYDSGSSCICGSERYDRSFCGNWNDLMNALLTITIFNVVGAVVSLAGSIFGCMGTCCATTQRQPGTVMVQQPVFVTTTTQPGYVAQQPGYVQQQPGYVQQQPGYVQQQPGYVQQQPGYAPQPAAAYPPQAGGAPPQYTKKY</sequence>
<evidence type="ECO:0000256" key="4">
    <source>
        <dbReference type="ARBA" id="ARBA00022989"/>
    </source>
</evidence>
<evidence type="ECO:0000256" key="6">
    <source>
        <dbReference type="SAM" id="MobiDB-lite"/>
    </source>
</evidence>